<keyword evidence="2" id="KW-0328">Glycosyltransferase</keyword>
<dbReference type="PANTHER" id="PTHR43179">
    <property type="entry name" value="RHAMNOSYLTRANSFERASE WBBL"/>
    <property type="match status" value="1"/>
</dbReference>
<dbReference type="Pfam" id="PF00535">
    <property type="entry name" value="Glycos_transf_2"/>
    <property type="match status" value="1"/>
</dbReference>
<keyword evidence="4" id="KW-1133">Transmembrane helix</keyword>
<reference evidence="6 7" key="1">
    <citation type="journal article" date="2016" name="Nat. Commun.">
        <title>Thousands of microbial genomes shed light on interconnected biogeochemical processes in an aquifer system.</title>
        <authorList>
            <person name="Anantharaman K."/>
            <person name="Brown C.T."/>
            <person name="Hug L.A."/>
            <person name="Sharon I."/>
            <person name="Castelle C.J."/>
            <person name="Probst A.J."/>
            <person name="Thomas B.C."/>
            <person name="Singh A."/>
            <person name="Wilkins M.J."/>
            <person name="Karaoz U."/>
            <person name="Brodie E.L."/>
            <person name="Williams K.H."/>
            <person name="Hubbard S.S."/>
            <person name="Banfield J.F."/>
        </authorList>
    </citation>
    <scope>NUCLEOTIDE SEQUENCE [LARGE SCALE GENOMIC DNA]</scope>
</reference>
<evidence type="ECO:0000256" key="1">
    <source>
        <dbReference type="ARBA" id="ARBA00006739"/>
    </source>
</evidence>
<dbReference type="EMBL" id="MFAT01000054">
    <property type="protein sequence ID" value="OGD85840.1"/>
    <property type="molecule type" value="Genomic_DNA"/>
</dbReference>
<dbReference type="InterPro" id="IPR029044">
    <property type="entry name" value="Nucleotide-diphossugar_trans"/>
</dbReference>
<comment type="similarity">
    <text evidence="1">Belongs to the glycosyltransferase 2 family.</text>
</comment>
<dbReference type="GO" id="GO:0016757">
    <property type="term" value="F:glycosyltransferase activity"/>
    <property type="evidence" value="ECO:0007669"/>
    <property type="project" value="UniProtKB-KW"/>
</dbReference>
<organism evidence="6 7">
    <name type="scientific">Candidatus Curtissbacteria bacterium RBG_13_35_7</name>
    <dbReference type="NCBI Taxonomy" id="1797705"/>
    <lineage>
        <taxon>Bacteria</taxon>
        <taxon>Candidatus Curtissiibacteriota</taxon>
    </lineage>
</organism>
<gene>
    <name evidence="6" type="ORF">A2164_00235</name>
</gene>
<dbReference type="SUPFAM" id="SSF53448">
    <property type="entry name" value="Nucleotide-diphospho-sugar transferases"/>
    <property type="match status" value="1"/>
</dbReference>
<evidence type="ECO:0000256" key="4">
    <source>
        <dbReference type="SAM" id="Phobius"/>
    </source>
</evidence>
<protein>
    <recommendedName>
        <fullName evidence="5">Glycosyltransferase 2-like domain-containing protein</fullName>
    </recommendedName>
</protein>
<dbReference type="Gene3D" id="3.90.550.10">
    <property type="entry name" value="Spore Coat Polysaccharide Biosynthesis Protein SpsA, Chain A"/>
    <property type="match status" value="1"/>
</dbReference>
<keyword evidence="3" id="KW-0808">Transferase</keyword>
<evidence type="ECO:0000256" key="3">
    <source>
        <dbReference type="ARBA" id="ARBA00022679"/>
    </source>
</evidence>
<feature type="transmembrane region" description="Helical" evidence="4">
    <location>
        <begin position="237"/>
        <end position="258"/>
    </location>
</feature>
<evidence type="ECO:0000256" key="2">
    <source>
        <dbReference type="ARBA" id="ARBA00022676"/>
    </source>
</evidence>
<dbReference type="CDD" id="cd04186">
    <property type="entry name" value="GT_2_like_c"/>
    <property type="match status" value="1"/>
</dbReference>
<evidence type="ECO:0000313" key="6">
    <source>
        <dbReference type="EMBL" id="OGD85840.1"/>
    </source>
</evidence>
<keyword evidence="4" id="KW-0472">Membrane</keyword>
<keyword evidence="4" id="KW-0812">Transmembrane</keyword>
<comment type="caution">
    <text evidence="6">The sequence shown here is derived from an EMBL/GenBank/DDBJ whole genome shotgun (WGS) entry which is preliminary data.</text>
</comment>
<dbReference type="Proteomes" id="UP000176317">
    <property type="component" value="Unassembled WGS sequence"/>
</dbReference>
<evidence type="ECO:0000259" key="5">
    <source>
        <dbReference type="Pfam" id="PF00535"/>
    </source>
</evidence>
<evidence type="ECO:0000313" key="7">
    <source>
        <dbReference type="Proteomes" id="UP000176317"/>
    </source>
</evidence>
<dbReference type="PANTHER" id="PTHR43179:SF12">
    <property type="entry name" value="GALACTOFURANOSYLTRANSFERASE GLFT2"/>
    <property type="match status" value="1"/>
</dbReference>
<proteinExistence type="inferred from homology"/>
<name>A0A1F5G1U6_9BACT</name>
<accession>A0A1F5G1U6</accession>
<sequence length="295" mass="34041">MISIIFPNYNGGQNPLECLSSIEKLNYPKSKLETIIVDNHSTDESITKIKKQYLWVKIIELKKNLGFAGGINKGIKKANGTYLFITNDDILFEKNSLKILVSYSQKHENCILGGKQVNPQTKKFIAGGRKFSLLTGIQTNIKARSPVVCDQVDGCAMLIPKKVINKIGMFDEEFYPVYGEDLDLCLRAIKAKIKIIYYPKAIFFHNPSQTVSKLPLHNVYYYGFKNRLKVMIKHASLIQLSIFLIFHYFLIMTFRIIIRREPIFVPEARALLWNFKNLRKTLHKRDENSHRYTSG</sequence>
<dbReference type="AlphaFoldDB" id="A0A1F5G1U6"/>
<feature type="domain" description="Glycosyltransferase 2-like" evidence="5">
    <location>
        <begin position="3"/>
        <end position="158"/>
    </location>
</feature>
<dbReference type="InterPro" id="IPR001173">
    <property type="entry name" value="Glyco_trans_2-like"/>
</dbReference>